<reference evidence="3" key="2">
    <citation type="submission" date="2023-04" db="EMBL/GenBank/DDBJ databases">
        <title>Paracnuella aquatica gen. nov., sp. nov., a member of the family Chitinophagaceae isolated from a hot spring.</title>
        <authorList>
            <person name="Wang C."/>
        </authorList>
    </citation>
    <scope>NUCLEOTIDE SEQUENCE</scope>
    <source>
        <strain evidence="3">LB-8</strain>
    </source>
</reference>
<dbReference type="Pfam" id="PF13568">
    <property type="entry name" value="OMP_b-brl_2"/>
    <property type="match status" value="1"/>
</dbReference>
<feature type="signal peptide" evidence="1">
    <location>
        <begin position="1"/>
        <end position="19"/>
    </location>
</feature>
<dbReference type="InterPro" id="IPR025665">
    <property type="entry name" value="Beta-barrel_OMP_2"/>
</dbReference>
<dbReference type="RefSeq" id="WP_279299492.1">
    <property type="nucleotide sequence ID" value="NZ_JAOTIF010000027.1"/>
</dbReference>
<comment type="caution">
    <text evidence="3">The sequence shown here is derived from an EMBL/GenBank/DDBJ whole genome shotgun (WGS) entry which is preliminary data.</text>
</comment>
<proteinExistence type="predicted"/>
<evidence type="ECO:0000259" key="2">
    <source>
        <dbReference type="Pfam" id="PF13568"/>
    </source>
</evidence>
<keyword evidence="4" id="KW-1185">Reference proteome</keyword>
<evidence type="ECO:0000256" key="1">
    <source>
        <dbReference type="SAM" id="SignalP"/>
    </source>
</evidence>
<gene>
    <name evidence="3" type="ORF">OCK74_23240</name>
</gene>
<sequence length="282" mass="32224">MKRILLAALATGIVITSFAQTDSTNVQTDSTKIEREDTIRVGGMVIIRKGDKSDVWKNEEIKISNWKKGPFRSNTNWGVLDIGFANYNDKSNYEAAAASDFVQEGVTEDDLKARTGKSVNVNLWFFMQRLNLIKKVVYLKYGLGLELNNYHFDNKTVRFLEDPTKIILDESLKGIKKSKLAADYVTIPMMLNFNFTPNSKQSFGFSAGVSAGYLYSSRHKIKYDDEKNKIHDDFNLRDWKISYIGEINLGVVRLYGSYATQNMWDKGLDQTPYTVGLRFSYF</sequence>
<keyword evidence="1" id="KW-0732">Signal</keyword>
<reference evidence="3" key="1">
    <citation type="submission" date="2022-09" db="EMBL/GenBank/DDBJ databases">
        <authorList>
            <person name="Yuan C."/>
            <person name="Ke Z."/>
        </authorList>
    </citation>
    <scope>NUCLEOTIDE SEQUENCE</scope>
    <source>
        <strain evidence="3">LB-8</strain>
    </source>
</reference>
<evidence type="ECO:0000313" key="3">
    <source>
        <dbReference type="EMBL" id="MCU7552055.1"/>
    </source>
</evidence>
<evidence type="ECO:0000313" key="4">
    <source>
        <dbReference type="Proteomes" id="UP001155483"/>
    </source>
</evidence>
<feature type="domain" description="Outer membrane protein beta-barrel" evidence="2">
    <location>
        <begin position="99"/>
        <end position="249"/>
    </location>
</feature>
<feature type="chain" id="PRO_5040927157" evidence="1">
    <location>
        <begin position="20"/>
        <end position="282"/>
    </location>
</feature>
<name>A0A9X2Y025_9BACT</name>
<organism evidence="3 4">
    <name type="scientific">Paraflavisolibacter caeni</name>
    <dbReference type="NCBI Taxonomy" id="2982496"/>
    <lineage>
        <taxon>Bacteria</taxon>
        <taxon>Pseudomonadati</taxon>
        <taxon>Bacteroidota</taxon>
        <taxon>Chitinophagia</taxon>
        <taxon>Chitinophagales</taxon>
        <taxon>Chitinophagaceae</taxon>
        <taxon>Paraflavisolibacter</taxon>
    </lineage>
</organism>
<protein>
    <submittedName>
        <fullName evidence="3">PorT family protein</fullName>
    </submittedName>
</protein>
<dbReference type="Proteomes" id="UP001155483">
    <property type="component" value="Unassembled WGS sequence"/>
</dbReference>
<accession>A0A9X2Y025</accession>
<dbReference type="AlphaFoldDB" id="A0A9X2Y025"/>
<dbReference type="EMBL" id="JAOTIF010000027">
    <property type="protein sequence ID" value="MCU7552055.1"/>
    <property type="molecule type" value="Genomic_DNA"/>
</dbReference>